<dbReference type="EMBL" id="JAGGLJ010000006">
    <property type="protein sequence ID" value="MBP2025234.1"/>
    <property type="molecule type" value="Genomic_DNA"/>
</dbReference>
<name>A0ABS4KF18_9FIRM</name>
<gene>
    <name evidence="7" type="ORF">J2Z71_000764</name>
</gene>
<evidence type="ECO:0000259" key="4">
    <source>
        <dbReference type="Pfam" id="PF00557"/>
    </source>
</evidence>
<evidence type="ECO:0000313" key="8">
    <source>
        <dbReference type="Proteomes" id="UP001519306"/>
    </source>
</evidence>
<organism evidence="7 8">
    <name type="scientific">Peptoniphilus stercorisuis</name>
    <dbReference type="NCBI Taxonomy" id="1436965"/>
    <lineage>
        <taxon>Bacteria</taxon>
        <taxon>Bacillati</taxon>
        <taxon>Bacillota</taxon>
        <taxon>Tissierellia</taxon>
        <taxon>Tissierellales</taxon>
        <taxon>Peptoniphilaceae</taxon>
        <taxon>Peptoniphilus</taxon>
    </lineage>
</organism>
<dbReference type="Pfam" id="PF16188">
    <property type="entry name" value="Peptidase_M24_C"/>
    <property type="match status" value="1"/>
</dbReference>
<dbReference type="PANTHER" id="PTHR43763:SF6">
    <property type="entry name" value="XAA-PRO AMINOPEPTIDASE 1"/>
    <property type="match status" value="1"/>
</dbReference>
<evidence type="ECO:0000256" key="1">
    <source>
        <dbReference type="ARBA" id="ARBA00008766"/>
    </source>
</evidence>
<proteinExistence type="inferred from homology"/>
<evidence type="ECO:0000259" key="5">
    <source>
        <dbReference type="Pfam" id="PF01321"/>
    </source>
</evidence>
<sequence>MILDKLREKMKDENIDYYIIPTLDPHGSEYLPDYYRERAFITGFTGSAGTAVVSKDKAYLWTDGRYFIQAQRQIENTGFELMKMGEEGVLTYTEWIKENIKDNEVVGLNAKYYLQNSYDSLESALKDKSIEIKDIDLIKDLWTNRPNLPKDKIFIHDIKFAGKSIEEKISELRNSMREKNADLTIITSLDDIAWLFNIRCNDIENTPVAISYAIVERDKAYFFVDKDKLTDEVVKHLNQEAEIFEYDEIFDFVKNYNNKNIYVDKNRINNKLYSNLNSSNNIISGRNLTEFLKGIKNDIELTNQRKTSIRDGIAVTKFIYWLKNEVKKREISEIEASEKLRSFREALENFVDDSFGTIAAYKENAAMAHYTATEDNYSMIKDKGFLLVDSGAQYLDGTTDITRTIALGELNSEEIRDFTLVLKSHLALMSAKFLKGTTDRSLDIISRYPLWKENEDYKHGTGHGVGYFLNVHEGPHSISQRGEGIPMEVGMVVSNEPGIYKEGKHGIRTENIIEVVKDIKNANGEFYKFNTISFAPIDIDAIDVNILSEEEINELNEYHEAVYNNLSNYLQDNEKNWLREVTKKIKR</sequence>
<evidence type="ECO:0000256" key="3">
    <source>
        <dbReference type="ARBA" id="ARBA00022801"/>
    </source>
</evidence>
<keyword evidence="3 7" id="KW-0378">Hydrolase</keyword>
<dbReference type="InterPro" id="IPR000994">
    <property type="entry name" value="Pept_M24"/>
</dbReference>
<evidence type="ECO:0000313" key="7">
    <source>
        <dbReference type="EMBL" id="MBP2025234.1"/>
    </source>
</evidence>
<dbReference type="Pfam" id="PF01321">
    <property type="entry name" value="Creatinase_N"/>
    <property type="match status" value="1"/>
</dbReference>
<dbReference type="RefSeq" id="WP_210060534.1">
    <property type="nucleotide sequence ID" value="NZ_JAGGLJ010000006.1"/>
</dbReference>
<dbReference type="InterPro" id="IPR033740">
    <property type="entry name" value="Pept_M24B"/>
</dbReference>
<dbReference type="Pfam" id="PF16189">
    <property type="entry name" value="Creatinase_N_2"/>
    <property type="match status" value="1"/>
</dbReference>
<dbReference type="Gene3D" id="3.90.230.10">
    <property type="entry name" value="Creatinase/methionine aminopeptidase superfamily"/>
    <property type="match status" value="1"/>
</dbReference>
<keyword evidence="8" id="KW-1185">Reference proteome</keyword>
<dbReference type="Proteomes" id="UP001519306">
    <property type="component" value="Unassembled WGS sequence"/>
</dbReference>
<dbReference type="Pfam" id="PF00557">
    <property type="entry name" value="Peptidase_M24"/>
    <property type="match status" value="1"/>
</dbReference>
<dbReference type="InterPro" id="IPR036005">
    <property type="entry name" value="Creatinase/aminopeptidase-like"/>
</dbReference>
<dbReference type="SUPFAM" id="SSF53092">
    <property type="entry name" value="Creatinase/prolidase N-terminal domain"/>
    <property type="match status" value="2"/>
</dbReference>
<evidence type="ECO:0000259" key="6">
    <source>
        <dbReference type="Pfam" id="PF16188"/>
    </source>
</evidence>
<dbReference type="PANTHER" id="PTHR43763">
    <property type="entry name" value="XAA-PRO AMINOPEPTIDASE 1"/>
    <property type="match status" value="1"/>
</dbReference>
<dbReference type="InterPro" id="IPR050422">
    <property type="entry name" value="X-Pro_aminopeptidase_P"/>
</dbReference>
<dbReference type="CDD" id="cd01085">
    <property type="entry name" value="APP"/>
    <property type="match status" value="1"/>
</dbReference>
<dbReference type="InterPro" id="IPR032416">
    <property type="entry name" value="Peptidase_M24_C"/>
</dbReference>
<dbReference type="InterPro" id="IPR000587">
    <property type="entry name" value="Creatinase_N"/>
</dbReference>
<accession>A0ABS4KF18</accession>
<dbReference type="EC" id="3.4.11.9" evidence="7"/>
<evidence type="ECO:0000256" key="2">
    <source>
        <dbReference type="ARBA" id="ARBA00022723"/>
    </source>
</evidence>
<reference evidence="7 8" key="1">
    <citation type="submission" date="2021-03" db="EMBL/GenBank/DDBJ databases">
        <title>Genomic Encyclopedia of Type Strains, Phase IV (KMG-IV): sequencing the most valuable type-strain genomes for metagenomic binning, comparative biology and taxonomic classification.</title>
        <authorList>
            <person name="Goeker M."/>
        </authorList>
    </citation>
    <scope>NUCLEOTIDE SEQUENCE [LARGE SCALE GENOMIC DNA]</scope>
    <source>
        <strain evidence="7 8">DSM 27563</strain>
    </source>
</reference>
<keyword evidence="7" id="KW-0031">Aminopeptidase</keyword>
<feature type="domain" description="Peptidase M24" evidence="4">
    <location>
        <begin position="305"/>
        <end position="515"/>
    </location>
</feature>
<feature type="domain" description="Creatinase N-terminal" evidence="5">
    <location>
        <begin position="3"/>
        <end position="136"/>
    </location>
</feature>
<dbReference type="Gene3D" id="3.40.350.10">
    <property type="entry name" value="Creatinase/prolidase N-terminal domain"/>
    <property type="match status" value="2"/>
</dbReference>
<dbReference type="GO" id="GO:0004177">
    <property type="term" value="F:aminopeptidase activity"/>
    <property type="evidence" value="ECO:0007669"/>
    <property type="project" value="UniProtKB-KW"/>
</dbReference>
<comment type="caution">
    <text evidence="7">The sequence shown here is derived from an EMBL/GenBank/DDBJ whole genome shotgun (WGS) entry which is preliminary data.</text>
</comment>
<comment type="similarity">
    <text evidence="1">Belongs to the peptidase M24B family.</text>
</comment>
<dbReference type="InterPro" id="IPR029149">
    <property type="entry name" value="Creatin/AminoP/Spt16_N"/>
</dbReference>
<feature type="domain" description="Peptidase M24 C-terminal" evidence="6">
    <location>
        <begin position="525"/>
        <end position="585"/>
    </location>
</feature>
<keyword evidence="2" id="KW-0479">Metal-binding</keyword>
<keyword evidence="7" id="KW-0645">Protease</keyword>
<protein>
    <submittedName>
        <fullName evidence="7">Xaa-Pro aminopeptidase</fullName>
        <ecNumber evidence="7">3.4.11.9</ecNumber>
    </submittedName>
</protein>
<dbReference type="SUPFAM" id="SSF55920">
    <property type="entry name" value="Creatinase/aminopeptidase"/>
    <property type="match status" value="1"/>
</dbReference>